<sequence length="145" mass="16541">MMKQIDVEKNQYLVEFFAGWLKATPDFASYANLIQPFNEAPSGGNESILVIHNNFAEAEPFGKSQIDIMVIAKTLPRSKNIAFDLFKKLRGRFNFNLPIPTQLPEGKTAADFEEIHIRKIEGNNIRLIGQVLNGEYRYNASFFIQ</sequence>
<dbReference type="EMBL" id="RQGT01000036">
    <property type="protein sequence ID" value="TGM18788.1"/>
    <property type="molecule type" value="Genomic_DNA"/>
</dbReference>
<reference evidence="2" key="1">
    <citation type="journal article" date="2019" name="PLoS Negl. Trop. Dis.">
        <title>Revisiting the worldwide diversity of Leptospira species in the environment.</title>
        <authorList>
            <person name="Vincent A.T."/>
            <person name="Schiettekatte O."/>
            <person name="Bourhy P."/>
            <person name="Veyrier F.J."/>
            <person name="Picardeau M."/>
        </authorList>
    </citation>
    <scope>NUCLEOTIDE SEQUENCE [LARGE SCALE GENOMIC DNA]</scope>
    <source>
        <strain evidence="2">201702407</strain>
    </source>
</reference>
<name>A0ABY2N990_9LEPT</name>
<keyword evidence="2" id="KW-1185">Reference proteome</keyword>
<organism evidence="1 2">
    <name type="scientific">Leptospira stimsonii</name>
    <dbReference type="NCBI Taxonomy" id="2202203"/>
    <lineage>
        <taxon>Bacteria</taxon>
        <taxon>Pseudomonadati</taxon>
        <taxon>Spirochaetota</taxon>
        <taxon>Spirochaetia</taxon>
        <taxon>Leptospirales</taxon>
        <taxon>Leptospiraceae</taxon>
        <taxon>Leptospira</taxon>
    </lineage>
</organism>
<dbReference type="RefSeq" id="WP_135684403.1">
    <property type="nucleotide sequence ID" value="NZ_RQEQ01000072.1"/>
</dbReference>
<dbReference type="Proteomes" id="UP000297422">
    <property type="component" value="Unassembled WGS sequence"/>
</dbReference>
<evidence type="ECO:0000313" key="1">
    <source>
        <dbReference type="EMBL" id="TGM18788.1"/>
    </source>
</evidence>
<gene>
    <name evidence="1" type="ORF">EHQ90_06370</name>
</gene>
<protein>
    <submittedName>
        <fullName evidence="1">Uncharacterized protein</fullName>
    </submittedName>
</protein>
<proteinExistence type="predicted"/>
<evidence type="ECO:0000313" key="2">
    <source>
        <dbReference type="Proteomes" id="UP000297422"/>
    </source>
</evidence>
<comment type="caution">
    <text evidence="1">The sequence shown here is derived from an EMBL/GenBank/DDBJ whole genome shotgun (WGS) entry which is preliminary data.</text>
</comment>
<accession>A0ABY2N990</accession>